<name>A0A0H5C4Y4_CYBJN</name>
<dbReference type="Pfam" id="PF03737">
    <property type="entry name" value="RraA-like"/>
    <property type="match status" value="1"/>
</dbReference>
<dbReference type="STRING" id="983966.A0A0H5C4Y4"/>
<dbReference type="RefSeq" id="XP_020071483.1">
    <property type="nucleotide sequence ID" value="XM_020213644.1"/>
</dbReference>
<gene>
    <name evidence="2" type="ORF">BN1211_3568</name>
    <name evidence="3" type="ORF">CYBJADRAFT_161861</name>
</gene>
<dbReference type="OMA" id="MTAYEDF"/>
<protein>
    <submittedName>
        <fullName evidence="3">RraA-like protein</fullName>
    </submittedName>
</protein>
<sequence length="234" mass="25537">MSNNVVKFLEKFTPCDVSDALVKFGHPTGGFIPNLKRFSKNAQGSSAVGKAYTVLYAPKSDPRPEVKDKYIDILPKDSIVVIALSKELQSAHAPYVKLNNAVYGGLMSTRAQYLGAKGSVIFARIRDVDEHRDLGYPVFAYGLGTAAPGPVVKVVGINVPVEVTVGEGQYETINPEDILIADENGVVKVPKDEQLIEKITEYIPKRVEADQLVAEDIKRGEEAAKAQKLRRANL</sequence>
<dbReference type="GO" id="GO:0008948">
    <property type="term" value="F:oxaloacetate decarboxylase activity"/>
    <property type="evidence" value="ECO:0007669"/>
    <property type="project" value="TreeGrafter"/>
</dbReference>
<feature type="binding site" evidence="1">
    <location>
        <position position="127"/>
    </location>
    <ligand>
        <name>Mg(2+)</name>
        <dbReference type="ChEBI" id="CHEBI:18420"/>
    </ligand>
</feature>
<keyword evidence="1" id="KW-0460">Magnesium</keyword>
<dbReference type="GO" id="GO:0046872">
    <property type="term" value="F:metal ion binding"/>
    <property type="evidence" value="ECO:0007669"/>
    <property type="project" value="UniProtKB-KW"/>
</dbReference>
<keyword evidence="5" id="KW-1185">Reference proteome</keyword>
<dbReference type="InterPro" id="IPR005493">
    <property type="entry name" value="RraA/RraA-like"/>
</dbReference>
<dbReference type="GO" id="GO:0047443">
    <property type="term" value="F:4-hydroxy-4-methyl-2-oxoglutarate aldolase activity"/>
    <property type="evidence" value="ECO:0007669"/>
    <property type="project" value="TreeGrafter"/>
</dbReference>
<evidence type="ECO:0000313" key="5">
    <source>
        <dbReference type="Proteomes" id="UP000094389"/>
    </source>
</evidence>
<reference evidence="4" key="2">
    <citation type="journal article" date="2015" name="J. Biotechnol.">
        <title>The structure of the Cyberlindnera jadinii genome and its relation to Candida utilis analyzed by the occurrence of single nucleotide polymorphisms.</title>
        <authorList>
            <person name="Rupp O."/>
            <person name="Brinkrolf K."/>
            <person name="Buerth C."/>
            <person name="Kunigo M."/>
            <person name="Schneider J."/>
            <person name="Jaenicke S."/>
            <person name="Goesmann A."/>
            <person name="Puehler A."/>
            <person name="Jaeger K.-E."/>
            <person name="Ernst J.F."/>
        </authorList>
    </citation>
    <scope>NUCLEOTIDE SEQUENCE [LARGE SCALE GENOMIC DNA]</scope>
    <source>
        <strain evidence="4">ATCC 18201 / CBS 1600 / BCRC 20928 / JCM 3617 / NBRC 0987 / NRRL Y-1542</strain>
    </source>
</reference>
<accession>A0A1E4S4K3</accession>
<dbReference type="Proteomes" id="UP000094389">
    <property type="component" value="Unassembled WGS sequence"/>
</dbReference>
<feature type="binding site" evidence="1">
    <location>
        <begin position="104"/>
        <end position="107"/>
    </location>
    <ligand>
        <name>substrate</name>
    </ligand>
</feature>
<dbReference type="EMBL" id="KV453928">
    <property type="protein sequence ID" value="ODV74444.1"/>
    <property type="molecule type" value="Genomic_DNA"/>
</dbReference>
<evidence type="ECO:0000256" key="1">
    <source>
        <dbReference type="PIRSR" id="PIRSR605493-1"/>
    </source>
</evidence>
<dbReference type="PANTHER" id="PTHR33254">
    <property type="entry name" value="4-HYDROXY-4-METHYL-2-OXOGLUTARATE ALDOLASE 3-RELATED"/>
    <property type="match status" value="1"/>
</dbReference>
<reference evidence="2" key="1">
    <citation type="submission" date="2014-12" db="EMBL/GenBank/DDBJ databases">
        <authorList>
            <person name="Jaenicke S."/>
        </authorList>
    </citation>
    <scope>NUCLEOTIDE SEQUENCE [LARGE SCALE GENOMIC DNA]</scope>
    <source>
        <strain evidence="2">CBS1600</strain>
    </source>
</reference>
<dbReference type="CDD" id="cd16841">
    <property type="entry name" value="RraA_family"/>
    <property type="match status" value="1"/>
</dbReference>
<reference evidence="3 5" key="3">
    <citation type="journal article" date="2016" name="Proc. Natl. Acad. Sci. U.S.A.">
        <title>Comparative genomics of biotechnologically important yeasts.</title>
        <authorList>
            <person name="Riley R."/>
            <person name="Haridas S."/>
            <person name="Wolfe K.H."/>
            <person name="Lopes M.R."/>
            <person name="Hittinger C.T."/>
            <person name="Goeker M."/>
            <person name="Salamov A.A."/>
            <person name="Wisecaver J.H."/>
            <person name="Long T.M."/>
            <person name="Calvey C.H."/>
            <person name="Aerts A.L."/>
            <person name="Barry K.W."/>
            <person name="Choi C."/>
            <person name="Clum A."/>
            <person name="Coughlan A.Y."/>
            <person name="Deshpande S."/>
            <person name="Douglass A.P."/>
            <person name="Hanson S.J."/>
            <person name="Klenk H.-P."/>
            <person name="LaButti K.M."/>
            <person name="Lapidus A."/>
            <person name="Lindquist E.A."/>
            <person name="Lipzen A.M."/>
            <person name="Meier-Kolthoff J.P."/>
            <person name="Ohm R.A."/>
            <person name="Otillar R.P."/>
            <person name="Pangilinan J.L."/>
            <person name="Peng Y."/>
            <person name="Rokas A."/>
            <person name="Rosa C.A."/>
            <person name="Scheuner C."/>
            <person name="Sibirny A.A."/>
            <person name="Slot J.C."/>
            <person name="Stielow J.B."/>
            <person name="Sun H."/>
            <person name="Kurtzman C.P."/>
            <person name="Blackwell M."/>
            <person name="Grigoriev I.V."/>
            <person name="Jeffries T.W."/>
        </authorList>
    </citation>
    <scope>NUCLEOTIDE SEQUENCE [LARGE SCALE GENOMIC DNA]</scope>
    <source>
        <strain evidence="5">ATCC 18201 / CBS 1600 / BCRC 20928 / JCM 3617 / NBRC 0987 / NRRL Y-1542</strain>
        <strain evidence="3">NRRL Y-1542</strain>
    </source>
</reference>
<dbReference type="SUPFAM" id="SSF89562">
    <property type="entry name" value="RraA-like"/>
    <property type="match status" value="1"/>
</dbReference>
<dbReference type="AlphaFoldDB" id="A0A0H5C4Y4"/>
<dbReference type="Proteomes" id="UP000038830">
    <property type="component" value="Unassembled WGS sequence"/>
</dbReference>
<dbReference type="EMBL" id="CDQK01000004">
    <property type="protein sequence ID" value="CEP23061.1"/>
    <property type="molecule type" value="Genomic_DNA"/>
</dbReference>
<dbReference type="PANTHER" id="PTHR33254:SF28">
    <property type="entry name" value="4-HYDROXY-4-METHYL-2-OXOGLUTARATE ALDOLASE"/>
    <property type="match status" value="1"/>
</dbReference>
<comment type="cofactor">
    <cofactor evidence="1">
        <name>Mg(2+)</name>
        <dbReference type="ChEBI" id="CHEBI:18420"/>
    </cofactor>
</comment>
<evidence type="ECO:0000313" key="4">
    <source>
        <dbReference type="Proteomes" id="UP000038830"/>
    </source>
</evidence>
<dbReference type="OrthoDB" id="1476984at2759"/>
<evidence type="ECO:0000313" key="3">
    <source>
        <dbReference type="EMBL" id="ODV74444.1"/>
    </source>
</evidence>
<organism evidence="2 4">
    <name type="scientific">Cyberlindnera jadinii (strain ATCC 18201 / CBS 1600 / BCRC 20928 / JCM 3617 / NBRC 0987 / NRRL Y-1542)</name>
    <name type="common">Torula yeast</name>
    <name type="synonym">Candida utilis</name>
    <dbReference type="NCBI Taxonomy" id="983966"/>
    <lineage>
        <taxon>Eukaryota</taxon>
        <taxon>Fungi</taxon>
        <taxon>Dikarya</taxon>
        <taxon>Ascomycota</taxon>
        <taxon>Saccharomycotina</taxon>
        <taxon>Saccharomycetes</taxon>
        <taxon>Phaffomycetales</taxon>
        <taxon>Phaffomycetaceae</taxon>
        <taxon>Cyberlindnera</taxon>
    </lineage>
</organism>
<dbReference type="InterPro" id="IPR036704">
    <property type="entry name" value="RraA/RraA-like_sf"/>
</dbReference>
<keyword evidence="1" id="KW-0479">Metal-binding</keyword>
<evidence type="ECO:0000313" key="2">
    <source>
        <dbReference type="EMBL" id="CEP23061.1"/>
    </source>
</evidence>
<feature type="binding site" evidence="1">
    <location>
        <position position="126"/>
    </location>
    <ligand>
        <name>substrate</name>
    </ligand>
</feature>
<dbReference type="Gene3D" id="3.50.30.40">
    <property type="entry name" value="Ribonuclease E inhibitor RraA/RraA-like"/>
    <property type="match status" value="1"/>
</dbReference>
<dbReference type="GeneID" id="30988040"/>
<proteinExistence type="predicted"/>
<accession>A0A0H5C4Y4</accession>